<protein>
    <submittedName>
        <fullName evidence="2">DUF6455 family protein</fullName>
    </submittedName>
</protein>
<comment type="caution">
    <text evidence="2">The sequence shown here is derived from an EMBL/GenBank/DDBJ whole genome shotgun (WGS) entry which is preliminary data.</text>
</comment>
<proteinExistence type="predicted"/>
<name>A0ABV0M0V0_9HYPH</name>
<dbReference type="Pfam" id="PF20056">
    <property type="entry name" value="DUF6455"/>
    <property type="match status" value="1"/>
</dbReference>
<reference evidence="2 3" key="1">
    <citation type="submission" date="2024-05" db="EMBL/GenBank/DDBJ databases">
        <title>Neorhizobium sp. Rsf11, a plant growth promoting and heavy metal resistant PAH-degrader.</title>
        <authorList>
            <person name="Golubev S.N."/>
            <person name="Muratova A.Y."/>
            <person name="Markelova M.I."/>
        </authorList>
    </citation>
    <scope>NUCLEOTIDE SEQUENCE [LARGE SCALE GENOMIC DNA]</scope>
    <source>
        <strain evidence="2 3">Rsf11</strain>
    </source>
</reference>
<dbReference type="Proteomes" id="UP001496627">
    <property type="component" value="Unassembled WGS sequence"/>
</dbReference>
<accession>A0ABV0M0V0</accession>
<dbReference type="EMBL" id="JBEAAL010000006">
    <property type="protein sequence ID" value="MEQ1405489.1"/>
    <property type="molecule type" value="Genomic_DNA"/>
</dbReference>
<organism evidence="2 3">
    <name type="scientific">Neorhizobium phenanthreniclasticum</name>
    <dbReference type="NCBI Taxonomy" id="3157917"/>
    <lineage>
        <taxon>Bacteria</taxon>
        <taxon>Pseudomonadati</taxon>
        <taxon>Pseudomonadota</taxon>
        <taxon>Alphaproteobacteria</taxon>
        <taxon>Hyphomicrobiales</taxon>
        <taxon>Rhizobiaceae</taxon>
        <taxon>Rhizobium/Agrobacterium group</taxon>
        <taxon>Neorhizobium</taxon>
    </lineage>
</organism>
<feature type="domain" description="DUF6455" evidence="1">
    <location>
        <begin position="65"/>
        <end position="135"/>
    </location>
</feature>
<dbReference type="InterPro" id="IPR045601">
    <property type="entry name" value="DUF6455"/>
</dbReference>
<evidence type="ECO:0000313" key="3">
    <source>
        <dbReference type="Proteomes" id="UP001496627"/>
    </source>
</evidence>
<evidence type="ECO:0000313" key="2">
    <source>
        <dbReference type="EMBL" id="MEQ1405489.1"/>
    </source>
</evidence>
<keyword evidence="3" id="KW-1185">Reference proteome</keyword>
<evidence type="ECO:0000259" key="1">
    <source>
        <dbReference type="Pfam" id="PF20056"/>
    </source>
</evidence>
<dbReference type="RefSeq" id="WP_227702433.1">
    <property type="nucleotide sequence ID" value="NZ_JBEAAL010000006.1"/>
</dbReference>
<sequence length="142" mass="16068">MNNQASTTHENFVSRIARWCSTTWDSIEEAKVLASLDDETVKILAHDNAMSRDEFISLIRRGPHAADEMASLMRLLNIDPEEVKLAEPLEFRDMHITCSKCQEKARCRRELADGAAVADFADYCANAELLNEMRARPELLAD</sequence>
<gene>
    <name evidence="2" type="ORF">ABK249_11155</name>
</gene>